<dbReference type="InterPro" id="IPR047589">
    <property type="entry name" value="DUF11_rpt"/>
</dbReference>
<evidence type="ECO:0000256" key="1">
    <source>
        <dbReference type="SAM" id="MobiDB-lite"/>
    </source>
</evidence>
<comment type="caution">
    <text evidence="5">The sequence shown here is derived from an EMBL/GenBank/DDBJ whole genome shotgun (WGS) entry which is preliminary data.</text>
</comment>
<feature type="domain" description="DUF11" evidence="4">
    <location>
        <begin position="1731"/>
        <end position="1831"/>
    </location>
</feature>
<feature type="domain" description="DUF11" evidence="4">
    <location>
        <begin position="1347"/>
        <end position="1447"/>
    </location>
</feature>
<feature type="chain" id="PRO_5046299232" description="DUF11 domain-containing protein" evidence="3">
    <location>
        <begin position="23"/>
        <end position="2250"/>
    </location>
</feature>
<sequence>MVRCLALLLGLVIAVIAPACFAEGSRTLYPSTYNAAGWRADLDLTGGAGLYAGVAARRQFLYVYAQAGEYILLGSSNRANGGDVVVYNPQSFGAKGNETIPGTANFTCGAATPPAGSFSGGTLGRIAARANELAGPNSADNSVTLTNGYAPCAYKAPNSGIYGVLFSVATSGGSGPTGSVATLHVGNNTVAAWDVTVRANATSTTDIDGRVFTYGLIAFTGGNSRPVYHTLYYATPDGSRYQQDMQGLDPNGYALWGNVSGFLDNGQPLYKDLRGANQLVATGFPAEISPQAPQAPVFFNSIDPSGANAAQSALVLQALGIPLTPPSPQLGNLAFNGVQTGNQTYVGGGGTFTFTTQNLTSYLIVVSAGIDYDPGNPANATLQGLAPDGVNSVTWNGLNNSGTAFPTGNFNFRIIGRNGEIHFPIIDAEGNANGGPILTKLNGASGDHTVYYDDRGYVTRNGVAVGTLNGLLCPANPPVPPAPNQSLLGLDSSAKAFSGPNCNGGTGACYYRYWPGNSNTNVDCTGAFGDAKGLDLWAYQQTTPQILPIVINPTPPAANVATSVSVPPSAYPGATVNGSFNFQNVGGTSATGVVYTAVIGTPGNCPTNLVFPLLPAGVTFTYNSSTCAVTLNGMPTTLTAGQSLNFNFSYTAPNSGSVPVSTTISSTNGGNANASGTTIIIVADVTTSVSVPATAPGGSTVNGTITYGNASAATATANGVTYTATIGTAGSCPAGMTFPTLPAGVTASYNTSSCQVTFSGLPASLTPGQTLSIGFQYTGPVSGTVPVSSTIGTTTPESNTANNTSSGATVFSAAPNVTLTKVGPATAAQGQNFSYTLTATNSGQVATATSIVVQDQLPANVIAQSVTGANCGTLPSAAGALLTCSVVGPIAANGGTASFTLTVSASSAGAITNYAATNPAGSGNPPSPPGSGCNAATTSCASAPTTINTMADLAVTKIANPASTYLPGQSLNYTITVTNNGPSDVSGVSVTDTVPATLTVSGWTCSTASAGADCDTTSPGTGATGATNAITLNNVSLPAGASISIAVNGTAALSATGSITNSVTATPPASATCSTPPCARTAQVTNTNTGAPQLSIAKSATPNAFAVGQSGTYSLLVGNNGSSATVAPITVSDPLPAGITTTAAPSGTGWDCSASTSTQISCTTVTVLLPGSNAPVINAPVAIAVGTASPATNTATVNGGGDATCPGAAHCQSTIQTPINAPLINVTKILQGSLIVGVPTSYVITATNNGQAATLAGTLTDTIPTGLTIGTLPIGCSASGQAVTCTLPAGIATGGSVTYTIPVTPQAATNGSNVSNTAVANGGGDPSCPGAGHCDGTTTNTVTAPQLKLTKTANPATFVVGQPATYTLTLTNTGTAATTAQTTITDTVPTGLTLGTMPAGCTASGQTVTCTIASGLATNSPVSFVIPVTPQAGVNGQSVVNTAGATGGGDPGCVDGTPVSSLPARCVGSVTTPVNAPQLTIVKTASASSFVVGVPASYTLQVTNTGTATTTAASTVTDVIPGNLAIGTLPAGCAASGQQVTCMIASGLLTNSPASFVIPVTPTAAASGSTLTNTATVSGGGDPTCPTTANCTSTVTTPVNAPQLTIIKTASTANFVVGVPASYTLQVTNTGTAATTAVSTVTDNVPSTLSIGTLPAGCTASGQAVTCTIAVGLASGAANAVSFVIPVTPTAAASGSTLSNTATVSGGGDPTCPAAAHCASTVTTPVNAPQLTIVKTASAANFVVGVPASYTLQVTNTGTAATTAVSTVTDNVPSSLTIGTLPASCVASGQAVTCTIVAGLATSASVSFVIPVTPTAAASGSTLSNTATVSGGGDPTCPAATHCASTVTTPVNAVADLAVVKTGPAQLVAGANATFTLTVTNNGPNTALAVQLGDPTPAGLSFVSASTPCQSGFPCTLGDLPNGASTIVSVTFAVAANASGSISNTANVSSPTTDPNLANNSSTVTVPVVAAPTSADLSLTKTGPSSVTAGGTVAYTIVVANHGPNAAANVVVSDPTPAGLTFVANTGACATAYPCALGTLANGASVTITSTYAVPSGYAGANPIVNTATVGSDTPDPNGTNNVGSATTPVIAPAVSADLSIVKTGPVTATAGSSVTYALVVANHGPNAVPDAVITDPTPAGLAFVSASAPCASGFPCTLGALANGASRSLTVTYAINPGFSGSIVNNASVSSATVPDPTPNNNSGTATTTVSGGGPGAPVEPVPLDARWMLVLMGLLLMLVGAPLARRRR</sequence>
<reference evidence="6" key="1">
    <citation type="journal article" date="2019" name="Int. J. Syst. Evol. Microbiol.">
        <title>The Global Catalogue of Microorganisms (GCM) 10K type strain sequencing project: providing services to taxonomists for standard genome sequencing and annotation.</title>
        <authorList>
            <consortium name="The Broad Institute Genomics Platform"/>
            <consortium name="The Broad Institute Genome Sequencing Center for Infectious Disease"/>
            <person name="Wu L."/>
            <person name="Ma J."/>
        </authorList>
    </citation>
    <scope>NUCLEOTIDE SEQUENCE [LARGE SCALE GENOMIC DNA]</scope>
    <source>
        <strain evidence="6">JCM 15421</strain>
    </source>
</reference>
<dbReference type="Pfam" id="PF01345">
    <property type="entry name" value="DUF11"/>
    <property type="match status" value="10"/>
</dbReference>
<feature type="domain" description="DUF11" evidence="4">
    <location>
        <begin position="1604"/>
        <end position="1706"/>
    </location>
</feature>
<gene>
    <name evidence="5" type="ORF">GCM10009105_25620</name>
</gene>
<feature type="region of interest" description="Disordered" evidence="1">
    <location>
        <begin position="2191"/>
        <end position="2219"/>
    </location>
</feature>
<feature type="domain" description="DUF11" evidence="4">
    <location>
        <begin position="1856"/>
        <end position="1966"/>
    </location>
</feature>
<dbReference type="Proteomes" id="UP001501523">
    <property type="component" value="Unassembled WGS sequence"/>
</dbReference>
<feature type="domain" description="DUF11" evidence="4">
    <location>
        <begin position="1094"/>
        <end position="1199"/>
    </location>
</feature>
<dbReference type="EMBL" id="BAAAEU010000020">
    <property type="protein sequence ID" value="GAA0718166.1"/>
    <property type="molecule type" value="Genomic_DNA"/>
</dbReference>
<feature type="domain" description="DUF11" evidence="4">
    <location>
        <begin position="2098"/>
        <end position="2208"/>
    </location>
</feature>
<organism evidence="5 6">
    <name type="scientific">Dokdonella soli</name>
    <dbReference type="NCBI Taxonomy" id="529810"/>
    <lineage>
        <taxon>Bacteria</taxon>
        <taxon>Pseudomonadati</taxon>
        <taxon>Pseudomonadota</taxon>
        <taxon>Gammaproteobacteria</taxon>
        <taxon>Lysobacterales</taxon>
        <taxon>Rhodanobacteraceae</taxon>
        <taxon>Dokdonella</taxon>
    </lineage>
</organism>
<feature type="domain" description="DUF11" evidence="4">
    <location>
        <begin position="1976"/>
        <end position="2087"/>
    </location>
</feature>
<keyword evidence="2" id="KW-0812">Transmembrane</keyword>
<dbReference type="InterPro" id="IPR051172">
    <property type="entry name" value="Chlamydia_OmcB"/>
</dbReference>
<accession>A0ABP3TY39</accession>
<dbReference type="Gene3D" id="2.60.40.10">
    <property type="entry name" value="Immunoglobulins"/>
    <property type="match status" value="3"/>
</dbReference>
<feature type="domain" description="DUF11" evidence="4">
    <location>
        <begin position="952"/>
        <end position="1066"/>
    </location>
</feature>
<feature type="domain" description="DUF11" evidence="4">
    <location>
        <begin position="822"/>
        <end position="917"/>
    </location>
</feature>
<dbReference type="PANTHER" id="PTHR34819">
    <property type="entry name" value="LARGE CYSTEINE-RICH PERIPLASMIC PROTEIN OMCB"/>
    <property type="match status" value="1"/>
</dbReference>
<evidence type="ECO:0000256" key="3">
    <source>
        <dbReference type="SAM" id="SignalP"/>
    </source>
</evidence>
<dbReference type="InterPro" id="IPR013783">
    <property type="entry name" value="Ig-like_fold"/>
</dbReference>
<protein>
    <recommendedName>
        <fullName evidence="4">DUF11 domain-containing protein</fullName>
    </recommendedName>
</protein>
<feature type="domain" description="DUF11" evidence="4">
    <location>
        <begin position="1479"/>
        <end position="1596"/>
    </location>
</feature>
<evidence type="ECO:0000313" key="5">
    <source>
        <dbReference type="EMBL" id="GAA0718166.1"/>
    </source>
</evidence>
<evidence type="ECO:0000259" key="4">
    <source>
        <dbReference type="Pfam" id="PF01345"/>
    </source>
</evidence>
<feature type="transmembrane region" description="Helical" evidence="2">
    <location>
        <begin position="2229"/>
        <end position="2246"/>
    </location>
</feature>
<proteinExistence type="predicted"/>
<keyword evidence="6" id="KW-1185">Reference proteome</keyword>
<evidence type="ECO:0000256" key="2">
    <source>
        <dbReference type="SAM" id="Phobius"/>
    </source>
</evidence>
<dbReference type="RefSeq" id="WP_343791729.1">
    <property type="nucleotide sequence ID" value="NZ_BAAAEU010000020.1"/>
</dbReference>
<feature type="signal peptide" evidence="3">
    <location>
        <begin position="1"/>
        <end position="22"/>
    </location>
</feature>
<dbReference type="InterPro" id="IPR001434">
    <property type="entry name" value="OmcB-like_DUF11"/>
</dbReference>
<keyword evidence="2" id="KW-1133">Transmembrane helix</keyword>
<keyword evidence="2" id="KW-0472">Membrane</keyword>
<evidence type="ECO:0000313" key="6">
    <source>
        <dbReference type="Proteomes" id="UP001501523"/>
    </source>
</evidence>
<name>A0ABP3TY39_9GAMM</name>
<dbReference type="PANTHER" id="PTHR34819:SF3">
    <property type="entry name" value="CELL SURFACE PROTEIN"/>
    <property type="match status" value="1"/>
</dbReference>
<dbReference type="NCBIfam" id="TIGR01451">
    <property type="entry name" value="B_ant_repeat"/>
    <property type="match status" value="8"/>
</dbReference>
<keyword evidence="3" id="KW-0732">Signal</keyword>